<dbReference type="Proteomes" id="UP000238823">
    <property type="component" value="Unassembled WGS sequence"/>
</dbReference>
<gene>
    <name evidence="3" type="ORF">ENSA7_05460</name>
</gene>
<dbReference type="RefSeq" id="WP_106087630.1">
    <property type="nucleotide sequence ID" value="NZ_PVNL01000013.1"/>
</dbReference>
<organism evidence="3 4">
    <name type="scientific">Enhygromyxa salina</name>
    <dbReference type="NCBI Taxonomy" id="215803"/>
    <lineage>
        <taxon>Bacteria</taxon>
        <taxon>Pseudomonadati</taxon>
        <taxon>Myxococcota</taxon>
        <taxon>Polyangia</taxon>
        <taxon>Nannocystales</taxon>
        <taxon>Nannocystaceae</taxon>
        <taxon>Enhygromyxa</taxon>
    </lineage>
</organism>
<keyword evidence="3" id="KW-0808">Transferase</keyword>
<evidence type="ECO:0000259" key="2">
    <source>
        <dbReference type="PROSITE" id="PS50989"/>
    </source>
</evidence>
<dbReference type="PANTHER" id="PTHR22855">
    <property type="entry name" value="ACETYL, PROPIONYL, PYRUVATE, AND GLUTACONYL CARBOXYLASE-RELATED"/>
    <property type="match status" value="1"/>
</dbReference>
<comment type="caution">
    <text evidence="3">The sequence shown here is derived from an EMBL/GenBank/DDBJ whole genome shotgun (WGS) entry which is preliminary data.</text>
</comment>
<sequence length="546" mass="58639">MPTLQSTLDTRSEAYQHNRAQMLALVEGFRALEATVRAHGEAKRAKFIKRGQLTPRERVARLIDPGSPFLELSTLAGYKMHDDNGRKDTLGGGNIVGIGFVAGVRCLVTANDSAIKGGSIAPMGLQKSLRAQRIALENKLPCIGLVESGGANLNYQSELFVEGGKVFCNIARMSAAGIPHITVVNGSSTAGGAYLPGLSDYVIMVRGRAKVFLAGPPLVKAAIGEDASDEELGGAQMHAEVSGLAEYVAEDDAHGIRIAREIVAKLGWNQNYVPPPQLGFEPPLYDAEELCGLVPPDPRHPWDIRELIARLVDGSDFLEFKARWGSDTVCGHASIEGYALGIVANAGPIMPDGSCKAAQFIQLCCQANIPILYLQNTTGYMVGKHAEQRGAVKHGAKMIQAVANATVPQLTLLVGGGYGAGNYGMCGRAFDPRFIFAWPNAKVAVMGAEQIGMVMEIITKAKFAGTDHMLDEAARKIRDDNVRMMRDTLVKRIESESTALFATARLWDDGIIDPRDSRRVLATALATCREAQARTLSPNTFGVARL</sequence>
<evidence type="ECO:0000313" key="4">
    <source>
        <dbReference type="Proteomes" id="UP000238823"/>
    </source>
</evidence>
<dbReference type="InterPro" id="IPR034733">
    <property type="entry name" value="AcCoA_carboxyl_beta"/>
</dbReference>
<feature type="domain" description="CoA carboxyltransferase C-terminal" evidence="2">
    <location>
        <begin position="282"/>
        <end position="538"/>
    </location>
</feature>
<dbReference type="SUPFAM" id="SSF52096">
    <property type="entry name" value="ClpP/crotonase"/>
    <property type="match status" value="2"/>
</dbReference>
<evidence type="ECO:0000313" key="3">
    <source>
        <dbReference type="EMBL" id="PRQ09791.1"/>
    </source>
</evidence>
<dbReference type="InterPro" id="IPR011762">
    <property type="entry name" value="COA_CT_N"/>
</dbReference>
<dbReference type="Pfam" id="PF01039">
    <property type="entry name" value="Carboxyl_trans"/>
    <property type="match status" value="1"/>
</dbReference>
<dbReference type="GO" id="GO:0047154">
    <property type="term" value="F:methylmalonyl-CoA carboxytransferase activity"/>
    <property type="evidence" value="ECO:0007669"/>
    <property type="project" value="UniProtKB-EC"/>
</dbReference>
<protein>
    <submittedName>
        <fullName evidence="3">Methylmalonyl-CoA carboxyltransferase 12S subunit</fullName>
        <ecNumber evidence="3">2.1.3.1</ecNumber>
    </submittedName>
</protein>
<dbReference type="FunFam" id="3.90.226.10:FF:000021">
    <property type="entry name" value="Acetyl-CoA carboxylase carboxyltransferase subunit"/>
    <property type="match status" value="1"/>
</dbReference>
<dbReference type="InterPro" id="IPR029045">
    <property type="entry name" value="ClpP/crotonase-like_dom_sf"/>
</dbReference>
<dbReference type="AlphaFoldDB" id="A0A2S9YXH5"/>
<name>A0A2S9YXH5_9BACT</name>
<dbReference type="FunFam" id="3.90.226.10:FF:000046">
    <property type="entry name" value="Geranyl-CoA carboxylase beta subunit"/>
    <property type="match status" value="1"/>
</dbReference>
<accession>A0A2S9YXH5</accession>
<proteinExistence type="predicted"/>
<dbReference type="EMBL" id="PVNL01000013">
    <property type="protein sequence ID" value="PRQ09791.1"/>
    <property type="molecule type" value="Genomic_DNA"/>
</dbReference>
<dbReference type="GO" id="GO:0016874">
    <property type="term" value="F:ligase activity"/>
    <property type="evidence" value="ECO:0007669"/>
    <property type="project" value="InterPro"/>
</dbReference>
<reference evidence="3 4" key="1">
    <citation type="submission" date="2018-03" db="EMBL/GenBank/DDBJ databases">
        <title>Draft Genome Sequences of the Obligatory Marine Myxobacteria Enhygromyxa salina SWB007.</title>
        <authorList>
            <person name="Poehlein A."/>
            <person name="Moghaddam J.A."/>
            <person name="Harms H."/>
            <person name="Alanjari M."/>
            <person name="Koenig G.M."/>
            <person name="Daniel R."/>
            <person name="Schaeberle T.F."/>
        </authorList>
    </citation>
    <scope>NUCLEOTIDE SEQUENCE [LARGE SCALE GENOMIC DNA]</scope>
    <source>
        <strain evidence="3 4">SWB007</strain>
    </source>
</reference>
<feature type="domain" description="CoA carboxyltransferase N-terminal" evidence="1">
    <location>
        <begin position="21"/>
        <end position="278"/>
    </location>
</feature>
<dbReference type="PROSITE" id="PS50980">
    <property type="entry name" value="COA_CT_NTER"/>
    <property type="match status" value="1"/>
</dbReference>
<dbReference type="InterPro" id="IPR045190">
    <property type="entry name" value="MCCB/AccD1-like"/>
</dbReference>
<dbReference type="InterPro" id="IPR011763">
    <property type="entry name" value="COA_CT_C"/>
</dbReference>
<dbReference type="PANTHER" id="PTHR22855:SF46">
    <property type="entry name" value="METHYLCROTONOYL-COA CARBOXYLASE"/>
    <property type="match status" value="1"/>
</dbReference>
<evidence type="ECO:0000259" key="1">
    <source>
        <dbReference type="PROSITE" id="PS50980"/>
    </source>
</evidence>
<dbReference type="EC" id="2.1.3.1" evidence="3"/>
<dbReference type="OrthoDB" id="9803706at2"/>
<dbReference type="PROSITE" id="PS50989">
    <property type="entry name" value="COA_CT_CTER"/>
    <property type="match status" value="1"/>
</dbReference>
<dbReference type="Gene3D" id="3.90.226.10">
    <property type="entry name" value="2-enoyl-CoA Hydratase, Chain A, domain 1"/>
    <property type="match status" value="2"/>
</dbReference>